<evidence type="ECO:0000313" key="1">
    <source>
        <dbReference type="EMBL" id="CAD7588703.1"/>
    </source>
</evidence>
<protein>
    <submittedName>
        <fullName evidence="1">Uncharacterized protein</fullName>
    </submittedName>
</protein>
<name>A0A7R9PIW4_TIMGE</name>
<gene>
    <name evidence="1" type="ORF">TGEB3V08_LOCUS2742</name>
</gene>
<dbReference type="AlphaFoldDB" id="A0A7R9PIW4"/>
<organism evidence="1">
    <name type="scientific">Timema genevievae</name>
    <name type="common">Walking stick</name>
    <dbReference type="NCBI Taxonomy" id="629358"/>
    <lineage>
        <taxon>Eukaryota</taxon>
        <taxon>Metazoa</taxon>
        <taxon>Ecdysozoa</taxon>
        <taxon>Arthropoda</taxon>
        <taxon>Hexapoda</taxon>
        <taxon>Insecta</taxon>
        <taxon>Pterygota</taxon>
        <taxon>Neoptera</taxon>
        <taxon>Polyneoptera</taxon>
        <taxon>Phasmatodea</taxon>
        <taxon>Timematodea</taxon>
        <taxon>Timematoidea</taxon>
        <taxon>Timematidae</taxon>
        <taxon>Timema</taxon>
    </lineage>
</organism>
<reference evidence="1" key="1">
    <citation type="submission" date="2020-11" db="EMBL/GenBank/DDBJ databases">
        <authorList>
            <person name="Tran Van P."/>
        </authorList>
    </citation>
    <scope>NUCLEOTIDE SEQUENCE</scope>
</reference>
<sequence>MNRHHAISWFLGLSFAPDKGSSIQLMVSVSSDLTCPLVTSDSWRTTAGLCLLFDLGCEKKHGRMQRFEGKMGSDNSAVNDETKKSSKIMILEPKPNMLNKEIILLSSSDDEDHDNSNCKDFFTTKQDAKTFQNNNLDLVVAVSAHKKELKDDSDRETVIERISKMTRKQIVDFEIDNSEIVDIMGYLGRSVPIISFCTKCSSGEKIRRCLNMTEAGPYFDSDSQAVLDICPHTEIIVCGRMSYLHLYSVEEAEGVESPVSRAEQQQVGTVERDQSHKRILLLPKQLDEDSKKIFRRIFTRSFLPITKKEANQLLLLSSPKEVLPVSKADKPQEQPKLIISNVLQPVVRVPMPVCRNFLLVRNTFNQNHVASTRFGLYIVAGLTGCCTRQRVYCLLASPTTEKLFVRSRRDSSLRPHLLNAGGIVSGELKPASYFILILNFNLFLREGEFRGKRVQKKGGEQRPRWEKGVTP</sequence>
<dbReference type="EMBL" id="OE839830">
    <property type="protein sequence ID" value="CAD7588703.1"/>
    <property type="molecule type" value="Genomic_DNA"/>
</dbReference>
<accession>A0A7R9PIW4</accession>
<proteinExistence type="predicted"/>